<dbReference type="EMBL" id="LXQA010292668">
    <property type="protein sequence ID" value="MCI41467.1"/>
    <property type="molecule type" value="Genomic_DNA"/>
</dbReference>
<proteinExistence type="predicted"/>
<reference evidence="2 3" key="1">
    <citation type="journal article" date="2018" name="Front. Plant Sci.">
        <title>Red Clover (Trifolium pratense) and Zigzag Clover (T. medium) - A Picture of Genomic Similarities and Differences.</title>
        <authorList>
            <person name="Dluhosova J."/>
            <person name="Istvanek J."/>
            <person name="Nedelnik J."/>
            <person name="Repkova J."/>
        </authorList>
    </citation>
    <scope>NUCLEOTIDE SEQUENCE [LARGE SCALE GENOMIC DNA]</scope>
    <source>
        <strain evidence="3">cv. 10/8</strain>
        <tissue evidence="2">Leaf</tissue>
    </source>
</reference>
<keyword evidence="3" id="KW-1185">Reference proteome</keyword>
<accession>A0A392RZ89</accession>
<dbReference type="AlphaFoldDB" id="A0A392RZ89"/>
<dbReference type="Proteomes" id="UP000265520">
    <property type="component" value="Unassembled WGS sequence"/>
</dbReference>
<organism evidence="2 3">
    <name type="scientific">Trifolium medium</name>
    <dbReference type="NCBI Taxonomy" id="97028"/>
    <lineage>
        <taxon>Eukaryota</taxon>
        <taxon>Viridiplantae</taxon>
        <taxon>Streptophyta</taxon>
        <taxon>Embryophyta</taxon>
        <taxon>Tracheophyta</taxon>
        <taxon>Spermatophyta</taxon>
        <taxon>Magnoliopsida</taxon>
        <taxon>eudicotyledons</taxon>
        <taxon>Gunneridae</taxon>
        <taxon>Pentapetalae</taxon>
        <taxon>rosids</taxon>
        <taxon>fabids</taxon>
        <taxon>Fabales</taxon>
        <taxon>Fabaceae</taxon>
        <taxon>Papilionoideae</taxon>
        <taxon>50 kb inversion clade</taxon>
        <taxon>NPAAA clade</taxon>
        <taxon>Hologalegina</taxon>
        <taxon>IRL clade</taxon>
        <taxon>Trifolieae</taxon>
        <taxon>Trifolium</taxon>
    </lineage>
</organism>
<evidence type="ECO:0000313" key="2">
    <source>
        <dbReference type="EMBL" id="MCI41467.1"/>
    </source>
</evidence>
<protein>
    <submittedName>
        <fullName evidence="2">Calmodulin-binding transcription activator</fullName>
    </submittedName>
</protein>
<sequence>METSLLSSTNTAQSSEYEETESAFNSHANSDFYSFLELQLPVVQKIKAQIADSN</sequence>
<feature type="region of interest" description="Disordered" evidence="1">
    <location>
        <begin position="1"/>
        <end position="23"/>
    </location>
</feature>
<comment type="caution">
    <text evidence="2">The sequence shown here is derived from an EMBL/GenBank/DDBJ whole genome shotgun (WGS) entry which is preliminary data.</text>
</comment>
<name>A0A392RZ89_9FABA</name>
<feature type="non-terminal residue" evidence="2">
    <location>
        <position position="54"/>
    </location>
</feature>
<feature type="compositionally biased region" description="Polar residues" evidence="1">
    <location>
        <begin position="1"/>
        <end position="15"/>
    </location>
</feature>
<evidence type="ECO:0000313" key="3">
    <source>
        <dbReference type="Proteomes" id="UP000265520"/>
    </source>
</evidence>
<evidence type="ECO:0000256" key="1">
    <source>
        <dbReference type="SAM" id="MobiDB-lite"/>
    </source>
</evidence>